<sequence length="64" mass="6961">MKAVYFIVSAMATLAFAAPSANINAENEAIRAAEIEKRQISGCGPCKNGQKTCYYCPLIFLDDK</sequence>
<protein>
    <submittedName>
        <fullName evidence="2">Uncharacterized protein</fullName>
    </submittedName>
</protein>
<evidence type="ECO:0000313" key="2">
    <source>
        <dbReference type="EMBL" id="KAH7367462.1"/>
    </source>
</evidence>
<organism evidence="2 3">
    <name type="scientific">Plectosphaerella cucumerina</name>
    <dbReference type="NCBI Taxonomy" id="40658"/>
    <lineage>
        <taxon>Eukaryota</taxon>
        <taxon>Fungi</taxon>
        <taxon>Dikarya</taxon>
        <taxon>Ascomycota</taxon>
        <taxon>Pezizomycotina</taxon>
        <taxon>Sordariomycetes</taxon>
        <taxon>Hypocreomycetidae</taxon>
        <taxon>Glomerellales</taxon>
        <taxon>Plectosphaerellaceae</taxon>
        <taxon>Plectosphaerella</taxon>
    </lineage>
</organism>
<gene>
    <name evidence="2" type="ORF">B0T11DRAFT_325733</name>
</gene>
<accession>A0A8K0TQJ3</accession>
<keyword evidence="3" id="KW-1185">Reference proteome</keyword>
<dbReference type="AlphaFoldDB" id="A0A8K0TQJ3"/>
<evidence type="ECO:0000313" key="3">
    <source>
        <dbReference type="Proteomes" id="UP000813385"/>
    </source>
</evidence>
<proteinExistence type="predicted"/>
<feature type="chain" id="PRO_5035477571" evidence="1">
    <location>
        <begin position="18"/>
        <end position="64"/>
    </location>
</feature>
<keyword evidence="1" id="KW-0732">Signal</keyword>
<feature type="signal peptide" evidence="1">
    <location>
        <begin position="1"/>
        <end position="17"/>
    </location>
</feature>
<reference evidence="2" key="1">
    <citation type="journal article" date="2021" name="Nat. Commun.">
        <title>Genetic determinants of endophytism in the Arabidopsis root mycobiome.</title>
        <authorList>
            <person name="Mesny F."/>
            <person name="Miyauchi S."/>
            <person name="Thiergart T."/>
            <person name="Pickel B."/>
            <person name="Atanasova L."/>
            <person name="Karlsson M."/>
            <person name="Huettel B."/>
            <person name="Barry K.W."/>
            <person name="Haridas S."/>
            <person name="Chen C."/>
            <person name="Bauer D."/>
            <person name="Andreopoulos W."/>
            <person name="Pangilinan J."/>
            <person name="LaButti K."/>
            <person name="Riley R."/>
            <person name="Lipzen A."/>
            <person name="Clum A."/>
            <person name="Drula E."/>
            <person name="Henrissat B."/>
            <person name="Kohler A."/>
            <person name="Grigoriev I.V."/>
            <person name="Martin F.M."/>
            <person name="Hacquard S."/>
        </authorList>
    </citation>
    <scope>NUCLEOTIDE SEQUENCE</scope>
    <source>
        <strain evidence="2">MPI-CAGE-AT-0016</strain>
    </source>
</reference>
<dbReference type="Proteomes" id="UP000813385">
    <property type="component" value="Unassembled WGS sequence"/>
</dbReference>
<evidence type="ECO:0000256" key="1">
    <source>
        <dbReference type="SAM" id="SignalP"/>
    </source>
</evidence>
<dbReference type="EMBL" id="JAGPXD010000002">
    <property type="protein sequence ID" value="KAH7367462.1"/>
    <property type="molecule type" value="Genomic_DNA"/>
</dbReference>
<name>A0A8K0TQJ3_9PEZI</name>
<comment type="caution">
    <text evidence="2">The sequence shown here is derived from an EMBL/GenBank/DDBJ whole genome shotgun (WGS) entry which is preliminary data.</text>
</comment>